<organism evidence="1 2">
    <name type="scientific">Olivibacter oleidegradans</name>
    <dbReference type="NCBI Taxonomy" id="760123"/>
    <lineage>
        <taxon>Bacteria</taxon>
        <taxon>Pseudomonadati</taxon>
        <taxon>Bacteroidota</taxon>
        <taxon>Sphingobacteriia</taxon>
        <taxon>Sphingobacteriales</taxon>
        <taxon>Sphingobacteriaceae</taxon>
        <taxon>Olivibacter</taxon>
    </lineage>
</organism>
<name>A0ABV6HJ53_9SPHI</name>
<dbReference type="Proteomes" id="UP001589774">
    <property type="component" value="Unassembled WGS sequence"/>
</dbReference>
<dbReference type="RefSeq" id="WP_130854312.1">
    <property type="nucleotide sequence ID" value="NZ_JBHLWO010000001.1"/>
</dbReference>
<protein>
    <submittedName>
        <fullName evidence="1">Uncharacterized protein</fullName>
    </submittedName>
</protein>
<dbReference type="EMBL" id="JBHLWO010000001">
    <property type="protein sequence ID" value="MFC0317953.1"/>
    <property type="molecule type" value="Genomic_DNA"/>
</dbReference>
<reference evidence="1 2" key="1">
    <citation type="submission" date="2024-09" db="EMBL/GenBank/DDBJ databases">
        <authorList>
            <person name="Sun Q."/>
            <person name="Mori K."/>
        </authorList>
    </citation>
    <scope>NUCLEOTIDE SEQUENCE [LARGE SCALE GENOMIC DNA]</scope>
    <source>
        <strain evidence="1 2">CCM 7765</strain>
    </source>
</reference>
<sequence>MVYNKYSKARHVRALLFYRAAVEVNYGSIGSTLRNAADIKNLFVHEYGGHITDMMSNPSISGRKYELEGSATLLSNESFKWRNISPEFKQHIRTYQGKYLKDDQLNKYFKR</sequence>
<evidence type="ECO:0000313" key="1">
    <source>
        <dbReference type="EMBL" id="MFC0317953.1"/>
    </source>
</evidence>
<gene>
    <name evidence="1" type="ORF">ACFFI0_06515</name>
</gene>
<evidence type="ECO:0000313" key="2">
    <source>
        <dbReference type="Proteomes" id="UP001589774"/>
    </source>
</evidence>
<accession>A0ABV6HJ53</accession>
<comment type="caution">
    <text evidence="1">The sequence shown here is derived from an EMBL/GenBank/DDBJ whole genome shotgun (WGS) entry which is preliminary data.</text>
</comment>
<keyword evidence="2" id="KW-1185">Reference proteome</keyword>
<proteinExistence type="predicted"/>